<dbReference type="SUPFAM" id="SSF54695">
    <property type="entry name" value="POZ domain"/>
    <property type="match status" value="1"/>
</dbReference>
<evidence type="ECO:0008006" key="3">
    <source>
        <dbReference type="Google" id="ProtNLM"/>
    </source>
</evidence>
<dbReference type="Gene3D" id="3.30.710.10">
    <property type="entry name" value="Potassium Channel Kv1.1, Chain A"/>
    <property type="match status" value="1"/>
</dbReference>
<dbReference type="Proteomes" id="UP000059188">
    <property type="component" value="Unassembled WGS sequence"/>
</dbReference>
<dbReference type="PANTHER" id="PTHR31758:SF2">
    <property type="entry name" value="BTB_POZ DOMAIN-CONTAINING PROTEIN YLR108C"/>
    <property type="match status" value="1"/>
</dbReference>
<dbReference type="OrthoDB" id="2414723at2759"/>
<name>A0A0B7FR10_THACB</name>
<proteinExistence type="predicted"/>
<dbReference type="InterPro" id="IPR011333">
    <property type="entry name" value="SKP1/BTB/POZ_sf"/>
</dbReference>
<organism evidence="1 2">
    <name type="scientific">Thanatephorus cucumeris (strain AG1-IB / isolate 7/3/14)</name>
    <name type="common">Lettuce bottom rot fungus</name>
    <name type="synonym">Rhizoctonia solani</name>
    <dbReference type="NCBI Taxonomy" id="1108050"/>
    <lineage>
        <taxon>Eukaryota</taxon>
        <taxon>Fungi</taxon>
        <taxon>Dikarya</taxon>
        <taxon>Basidiomycota</taxon>
        <taxon>Agaricomycotina</taxon>
        <taxon>Agaricomycetes</taxon>
        <taxon>Cantharellales</taxon>
        <taxon>Ceratobasidiaceae</taxon>
        <taxon>Rhizoctonia</taxon>
        <taxon>Rhizoctonia solani AG-1</taxon>
    </lineage>
</organism>
<dbReference type="STRING" id="1108050.A0A0B7FR10"/>
<dbReference type="PANTHER" id="PTHR31758">
    <property type="entry name" value="BTB/POZ DOMAIN-CONTAINING PROTEIN YLR108C"/>
    <property type="match status" value="1"/>
</dbReference>
<dbReference type="EMBL" id="LN679132">
    <property type="protein sequence ID" value="CEL58648.1"/>
    <property type="molecule type" value="Genomic_DNA"/>
</dbReference>
<sequence length="236" mass="27079">MPPEYTIVITDKAFKLSRSQIEVDSPNFFTSYFIHPTGQYVPQELELSRDPYLFTIILRYLNGYKILPLHPALVPPHCTLETALSDLLTDARFYQLDGLSNLLSSRGKQGGASNIRYAEITGQYNTKSNEVEPTDDFSTVVADFSLKLPSEQQYQTTTQQENFRPTPSSISGARADRFYLCFFNERIVREVLQRDGYMIGVNHWEQLGYVREMPGTLLRRSTIIVKLWTGPEFKTN</sequence>
<evidence type="ECO:0000313" key="2">
    <source>
        <dbReference type="Proteomes" id="UP000059188"/>
    </source>
</evidence>
<protein>
    <recommendedName>
        <fullName evidence="3">BTB domain-containing protein</fullName>
    </recommendedName>
</protein>
<keyword evidence="2" id="KW-1185">Reference proteome</keyword>
<reference evidence="1 2" key="1">
    <citation type="submission" date="2014-11" db="EMBL/GenBank/DDBJ databases">
        <authorList>
            <person name="Wibberg Daniel"/>
        </authorList>
    </citation>
    <scope>NUCLEOTIDE SEQUENCE [LARGE SCALE GENOMIC DNA]</scope>
    <source>
        <strain evidence="1">Rhizoctonia solani AG1-IB 7/3/14</strain>
    </source>
</reference>
<accession>A0A0B7FR10</accession>
<dbReference type="AlphaFoldDB" id="A0A0B7FR10"/>
<evidence type="ECO:0000313" key="1">
    <source>
        <dbReference type="EMBL" id="CEL58648.1"/>
    </source>
</evidence>
<gene>
    <name evidence="1" type="ORF">RSOLAG1IB_08711</name>
</gene>